<proteinExistence type="predicted"/>
<dbReference type="Proteomes" id="UP001139347">
    <property type="component" value="Unassembled WGS sequence"/>
</dbReference>
<dbReference type="PIRSF" id="PIRSF003092">
    <property type="entry name" value="MinD"/>
    <property type="match status" value="1"/>
</dbReference>
<dbReference type="InterPro" id="IPR033875">
    <property type="entry name" value="FlhG"/>
</dbReference>
<dbReference type="Pfam" id="PF13614">
    <property type="entry name" value="AAA_31"/>
    <property type="match status" value="1"/>
</dbReference>
<dbReference type="SUPFAM" id="SSF52540">
    <property type="entry name" value="P-loop containing nucleoside triphosphate hydrolases"/>
    <property type="match status" value="1"/>
</dbReference>
<dbReference type="GO" id="GO:0005524">
    <property type="term" value="F:ATP binding"/>
    <property type="evidence" value="ECO:0007669"/>
    <property type="project" value="UniProtKB-KW"/>
</dbReference>
<dbReference type="EMBL" id="JALIRP010000001">
    <property type="protein sequence ID" value="MCJ8010621.1"/>
    <property type="molecule type" value="Genomic_DNA"/>
</dbReference>
<evidence type="ECO:0000256" key="3">
    <source>
        <dbReference type="SAM" id="MobiDB-lite"/>
    </source>
</evidence>
<evidence type="ECO:0000256" key="1">
    <source>
        <dbReference type="ARBA" id="ARBA00022741"/>
    </source>
</evidence>
<keyword evidence="6" id="KW-1185">Reference proteome</keyword>
<feature type="domain" description="AAA" evidence="4">
    <location>
        <begin position="33"/>
        <end position="196"/>
    </location>
</feature>
<dbReference type="RefSeq" id="WP_244719282.1">
    <property type="nucleotide sequence ID" value="NZ_JALIRP010000001.1"/>
</dbReference>
<evidence type="ECO:0000256" key="2">
    <source>
        <dbReference type="ARBA" id="ARBA00022840"/>
    </source>
</evidence>
<feature type="compositionally biased region" description="Basic and acidic residues" evidence="3">
    <location>
        <begin position="11"/>
        <end position="21"/>
    </location>
</feature>
<accession>A0A9X2B0U8</accession>
<dbReference type="CDD" id="cd02038">
    <property type="entry name" value="FlhG-like"/>
    <property type="match status" value="1"/>
</dbReference>
<dbReference type="GO" id="GO:0016887">
    <property type="term" value="F:ATP hydrolysis activity"/>
    <property type="evidence" value="ECO:0007669"/>
    <property type="project" value="TreeGrafter"/>
</dbReference>
<name>A0A9X2B0U8_9BACL</name>
<dbReference type="GO" id="GO:0051782">
    <property type="term" value="P:negative regulation of cell division"/>
    <property type="evidence" value="ECO:0007669"/>
    <property type="project" value="TreeGrafter"/>
</dbReference>
<dbReference type="PANTHER" id="PTHR43384">
    <property type="entry name" value="SEPTUM SITE-DETERMINING PROTEIN MIND HOMOLOG, CHLOROPLASTIC-RELATED"/>
    <property type="match status" value="1"/>
</dbReference>
<dbReference type="GO" id="GO:0005829">
    <property type="term" value="C:cytosol"/>
    <property type="evidence" value="ECO:0007669"/>
    <property type="project" value="TreeGrafter"/>
</dbReference>
<gene>
    <name evidence="5" type="ORF">MUG84_02550</name>
</gene>
<dbReference type="AlphaFoldDB" id="A0A9X2B0U8"/>
<dbReference type="InterPro" id="IPR025501">
    <property type="entry name" value="MinD_FleN"/>
</dbReference>
<evidence type="ECO:0000259" key="4">
    <source>
        <dbReference type="Pfam" id="PF13614"/>
    </source>
</evidence>
<dbReference type="Gene3D" id="3.40.50.300">
    <property type="entry name" value="P-loop containing nucleotide triphosphate hydrolases"/>
    <property type="match status" value="1"/>
</dbReference>
<comment type="caution">
    <text evidence="5">The sequence shown here is derived from an EMBL/GenBank/DDBJ whole genome shotgun (WGS) entry which is preliminary data.</text>
</comment>
<keyword evidence="2" id="KW-0067">ATP-binding</keyword>
<dbReference type="InterPro" id="IPR050625">
    <property type="entry name" value="ParA/MinD_ATPase"/>
</dbReference>
<dbReference type="PANTHER" id="PTHR43384:SF4">
    <property type="entry name" value="CELLULOSE BIOSYNTHESIS PROTEIN BCSQ-RELATED"/>
    <property type="match status" value="1"/>
</dbReference>
<protein>
    <submittedName>
        <fullName evidence="5">MinD/ParA family protein</fullName>
    </submittedName>
</protein>
<dbReference type="InterPro" id="IPR025669">
    <property type="entry name" value="AAA_dom"/>
</dbReference>
<dbReference type="InterPro" id="IPR027417">
    <property type="entry name" value="P-loop_NTPase"/>
</dbReference>
<organism evidence="5 6">
    <name type="scientific">Paenibacillus mangrovi</name>
    <dbReference type="NCBI Taxonomy" id="2931978"/>
    <lineage>
        <taxon>Bacteria</taxon>
        <taxon>Bacillati</taxon>
        <taxon>Bacillota</taxon>
        <taxon>Bacilli</taxon>
        <taxon>Bacillales</taxon>
        <taxon>Paenibacillaceae</taxon>
        <taxon>Paenibacillus</taxon>
    </lineage>
</organism>
<feature type="region of interest" description="Disordered" evidence="3">
    <location>
        <begin position="1"/>
        <end position="29"/>
    </location>
</feature>
<reference evidence="5" key="1">
    <citation type="submission" date="2022-04" db="EMBL/GenBank/DDBJ databases">
        <title>Paenibacillus mangrovi sp. nov., a novel endophytic bacterium isolated from bark of Kandelia candel.</title>
        <authorList>
            <person name="Tuo L."/>
        </authorList>
    </citation>
    <scope>NUCLEOTIDE SEQUENCE</scope>
    <source>
        <strain evidence="5">KQZ6P-2</strain>
    </source>
</reference>
<keyword evidence="1" id="KW-0547">Nucleotide-binding</keyword>
<sequence>MTDQAQTLRDLVMKREHERAKQTSGTSKQRTTKFITVTSGKGGVGKSNFTLNFAFTLQSLGKRVLVFDADIGMANIDVLMGVSAKYNLYHLLRREKRIDEIIERGPGFLSFIAGGSGMSDLFSLSQSDLDYFSEQIESVADEMDYIIFDTGAGLSKANYNFIHSADECLVVTTPEPTSITDAYALIKVVSSQDERTSFKLIVNRASGEKEAVHTADKIMMAAKRFLNVDISLLGYISEDHHVVEAVKKQVPFSTAFPNCVAARDIQRIAHRYMTVPASPEPGALTGIKGFMQKWLRRTK</sequence>
<evidence type="ECO:0000313" key="6">
    <source>
        <dbReference type="Proteomes" id="UP001139347"/>
    </source>
</evidence>
<evidence type="ECO:0000313" key="5">
    <source>
        <dbReference type="EMBL" id="MCJ8010621.1"/>
    </source>
</evidence>
<dbReference type="GO" id="GO:0009898">
    <property type="term" value="C:cytoplasmic side of plasma membrane"/>
    <property type="evidence" value="ECO:0007669"/>
    <property type="project" value="TreeGrafter"/>
</dbReference>